<proteinExistence type="evidence at transcript level"/>
<dbReference type="EMBL" id="KT247036">
    <property type="protein sequence ID" value="ALL41126.1"/>
    <property type="molecule type" value="mRNA"/>
</dbReference>
<sequence length="43" mass="5034">MNRSHSLLSSLSKNFLQLTNLLALFLSLFVKSQWPFTIPDLRR</sequence>
<dbReference type="AlphaFoldDB" id="A0A0S1MJR7"/>
<reference evidence="1" key="1">
    <citation type="submission" date="2015-07" db="EMBL/GenBank/DDBJ databases">
        <title>Elucidating the P. pachyrhizi secretome and potential effectors.</title>
        <authorList>
            <person name="de Carvalho M.C.C.G."/>
            <person name="Nascimento L.C."/>
            <person name="Darben L.M."/>
            <person name="Polizel-Podanosqui A.M."/>
            <person name="Lopes-Caitar V.S."/>
            <person name="Rocha C.S."/>
            <person name="Qi M."/>
            <person name="Carazolle M."/>
            <person name="Kuwahara M.K."/>
            <person name="Pereira G.A.G."/>
            <person name="Abdelnoor R.V."/>
            <person name="Whitham S.A."/>
            <person name="Marcelino-Guimaraes F.C."/>
        </authorList>
    </citation>
    <scope>NUCLEOTIDE SEQUENCE</scope>
</reference>
<protein>
    <submittedName>
        <fullName evidence="1">Uncharacterized protein</fullName>
    </submittedName>
</protein>
<accession>A0A0S1MJR7</accession>
<organism evidence="1">
    <name type="scientific">Phakopsora pachyrhizi</name>
    <name type="common">Asian soybean rust disease fungus</name>
    <dbReference type="NCBI Taxonomy" id="170000"/>
    <lineage>
        <taxon>Eukaryota</taxon>
        <taxon>Fungi</taxon>
        <taxon>Dikarya</taxon>
        <taxon>Basidiomycota</taxon>
        <taxon>Pucciniomycotina</taxon>
        <taxon>Pucciniomycetes</taxon>
        <taxon>Pucciniales</taxon>
        <taxon>Phakopsoraceae</taxon>
        <taxon>Phakopsora</taxon>
    </lineage>
</organism>
<name>A0A0S1MJR7_PHAPC</name>
<evidence type="ECO:0000313" key="1">
    <source>
        <dbReference type="EMBL" id="ALL41126.1"/>
    </source>
</evidence>